<dbReference type="Gene3D" id="3.30.70.3190">
    <property type="match status" value="1"/>
</dbReference>
<dbReference type="InterPro" id="IPR048741">
    <property type="entry name" value="Pus10-like_C"/>
</dbReference>
<dbReference type="Pfam" id="PF21238">
    <property type="entry name" value="Pus10_C"/>
    <property type="match status" value="1"/>
</dbReference>
<dbReference type="PANTHER" id="PTHR21568">
    <property type="entry name" value="TRNA PSEUDOURIDINE SYNTHASE PUS10"/>
    <property type="match status" value="1"/>
</dbReference>
<accession>A0A2H1W737</accession>
<sequence length="564" mass="61715">MNQKAIIKLCKDLGCCDACCLRYLGLKNPTAYENVEQFVHKICEESGRRTQDTETRGPPAPLSEPMAEQNSTDQCLEPPTKRIKVGGICVSCLGVLQEENWQPCCDMVKQVLDKKGYECETFACALSAPIAALVRERLVALQLKHDLPEYDDSSVTPLKEAWKWSFGVRLAEHIGKTLDSGAVSPLLITLHMEYPDELQELEALKALAPALFEARRAAGRRFGVEFTRRAAEQALAGATRAALAGAGVAGGPPAARARCVSVACAHAPLYLAGRYVKLSRALPQTPWLVNGRRMMHSSVQEIIFEPIAALYRLSPEAAEHRLKFMSAGREDVDVRCLGDGRPFAVEVRSLARLSNHCSIFACLVTDPTRQPSEAELKELCEQISAGGQVVVRSLVPIHREQLALLKKGEETKCKTYEALCIKLSHSRDDLAEGGGDVRVTPRDIAALNAYRNTAPGDSARVQLTQRTPIRVLHRRPLLARARRILELRARAVPAHPALLALRLRTEAGTYVKEWAHGELGRTRPSLADALGARVDILALDVAAVELPWPPAAPPAPPAPRADLQ</sequence>
<evidence type="ECO:0000256" key="1">
    <source>
        <dbReference type="ARBA" id="ARBA00009652"/>
    </source>
</evidence>
<evidence type="ECO:0000256" key="5">
    <source>
        <dbReference type="SAM" id="MobiDB-lite"/>
    </source>
</evidence>
<keyword evidence="4" id="KW-0413">Isomerase</keyword>
<dbReference type="Gene3D" id="3.30.70.2510">
    <property type="match status" value="1"/>
</dbReference>
<keyword evidence="3" id="KW-0819">tRNA processing</keyword>
<organism evidence="8">
    <name type="scientific">Spodoptera frugiperda</name>
    <name type="common">Fall armyworm</name>
    <dbReference type="NCBI Taxonomy" id="7108"/>
    <lineage>
        <taxon>Eukaryota</taxon>
        <taxon>Metazoa</taxon>
        <taxon>Ecdysozoa</taxon>
        <taxon>Arthropoda</taxon>
        <taxon>Hexapoda</taxon>
        <taxon>Insecta</taxon>
        <taxon>Pterygota</taxon>
        <taxon>Neoptera</taxon>
        <taxon>Endopterygota</taxon>
        <taxon>Lepidoptera</taxon>
        <taxon>Glossata</taxon>
        <taxon>Ditrysia</taxon>
        <taxon>Noctuoidea</taxon>
        <taxon>Noctuidae</taxon>
        <taxon>Amphipyrinae</taxon>
        <taxon>Spodoptera</taxon>
    </lineage>
</organism>
<dbReference type="GO" id="GO:0160148">
    <property type="term" value="F:tRNA pseudouridine(55) synthase activity"/>
    <property type="evidence" value="ECO:0007669"/>
    <property type="project" value="UniProtKB-EC"/>
</dbReference>
<dbReference type="AlphaFoldDB" id="A0A2H1W737"/>
<dbReference type="Pfam" id="PF21237">
    <property type="entry name" value="Pus10_N_euk"/>
    <property type="match status" value="1"/>
</dbReference>
<feature type="region of interest" description="Disordered" evidence="5">
    <location>
        <begin position="49"/>
        <end position="73"/>
    </location>
</feature>
<dbReference type="InterPro" id="IPR039894">
    <property type="entry name" value="Pus10-like"/>
</dbReference>
<protein>
    <recommendedName>
        <fullName evidence="2">tRNA pseudouridine(55) synthase</fullName>
        <ecNumber evidence="2">5.4.99.25</ecNumber>
    </recommendedName>
</protein>
<evidence type="ECO:0000256" key="4">
    <source>
        <dbReference type="ARBA" id="ARBA00023235"/>
    </source>
</evidence>
<evidence type="ECO:0000259" key="6">
    <source>
        <dbReference type="Pfam" id="PF21237"/>
    </source>
</evidence>
<comment type="similarity">
    <text evidence="1">Belongs to the pseudouridine synthase Pus10 family.</text>
</comment>
<name>A0A2H1W737_SPOFR</name>
<dbReference type="FunFam" id="3.30.70.2510:FF:000001">
    <property type="entry name" value="tRNA pseudouridine synthase Pus10"/>
    <property type="match status" value="1"/>
</dbReference>
<dbReference type="EC" id="5.4.99.25" evidence="2"/>
<feature type="domain" description="Pus10 N-terminal eukaryotes" evidence="6">
    <location>
        <begin position="89"/>
        <end position="240"/>
    </location>
</feature>
<evidence type="ECO:0000259" key="7">
    <source>
        <dbReference type="Pfam" id="PF21238"/>
    </source>
</evidence>
<reference evidence="8" key="1">
    <citation type="submission" date="2016-07" db="EMBL/GenBank/DDBJ databases">
        <authorList>
            <person name="Bretaudeau A."/>
        </authorList>
    </citation>
    <scope>NUCLEOTIDE SEQUENCE</scope>
    <source>
        <strain evidence="8">Rice</strain>
        <tissue evidence="8">Whole body</tissue>
    </source>
</reference>
<dbReference type="GO" id="GO:0031119">
    <property type="term" value="P:tRNA pseudouridine synthesis"/>
    <property type="evidence" value="ECO:0007669"/>
    <property type="project" value="TreeGrafter"/>
</dbReference>
<dbReference type="SUPFAM" id="SSF55120">
    <property type="entry name" value="Pseudouridine synthase"/>
    <property type="match status" value="1"/>
</dbReference>
<dbReference type="InterPro" id="IPR048742">
    <property type="entry name" value="Pus10_N_euk"/>
</dbReference>
<evidence type="ECO:0000313" key="8">
    <source>
        <dbReference type="EMBL" id="SOQ48915.1"/>
    </source>
</evidence>
<dbReference type="GO" id="GO:0003723">
    <property type="term" value="F:RNA binding"/>
    <property type="evidence" value="ECO:0007669"/>
    <property type="project" value="InterPro"/>
</dbReference>
<feature type="domain" description="Pus10-like C-terminal" evidence="7">
    <location>
        <begin position="270"/>
        <end position="545"/>
    </location>
</feature>
<gene>
    <name evidence="8" type="ORF">SFRICE_015867</name>
</gene>
<evidence type="ECO:0000256" key="3">
    <source>
        <dbReference type="ARBA" id="ARBA00022694"/>
    </source>
</evidence>
<dbReference type="PANTHER" id="PTHR21568:SF0">
    <property type="entry name" value="TRNA PSEUDOURIDINE SYNTHASE PUS10"/>
    <property type="match status" value="1"/>
</dbReference>
<evidence type="ECO:0000256" key="2">
    <source>
        <dbReference type="ARBA" id="ARBA00012787"/>
    </source>
</evidence>
<dbReference type="InterPro" id="IPR020103">
    <property type="entry name" value="PsdUridine_synth_cat_dom_sf"/>
</dbReference>
<proteinExistence type="inferred from homology"/>
<dbReference type="EMBL" id="ODYU01006767">
    <property type="protein sequence ID" value="SOQ48915.1"/>
    <property type="molecule type" value="Genomic_DNA"/>
</dbReference>